<protein>
    <submittedName>
        <fullName evidence="3">Uncharacterized protein</fullName>
    </submittedName>
</protein>
<evidence type="ECO:0000256" key="1">
    <source>
        <dbReference type="SAM" id="MobiDB-lite"/>
    </source>
</evidence>
<evidence type="ECO:0000313" key="5">
    <source>
        <dbReference type="Proteomes" id="UP000044938"/>
    </source>
</evidence>
<dbReference type="EMBL" id="CSAE01000395">
    <property type="protein sequence ID" value="COW23041.1"/>
    <property type="molecule type" value="Genomic_DNA"/>
</dbReference>
<gene>
    <name evidence="3" type="ORF">ERS007703_03128</name>
    <name evidence="2" type="ORF">ERS007720_00941</name>
</gene>
<evidence type="ECO:0000313" key="2">
    <source>
        <dbReference type="EMBL" id="COV79710.1"/>
    </source>
</evidence>
<dbReference type="AlphaFoldDB" id="A0A0U0R7N9"/>
<proteinExistence type="predicted"/>
<dbReference type="EMBL" id="CSAJ01000081">
    <property type="protein sequence ID" value="COV79710.1"/>
    <property type="molecule type" value="Genomic_DNA"/>
</dbReference>
<organism evidence="3 4">
    <name type="scientific">Mycobacterium tuberculosis</name>
    <dbReference type="NCBI Taxonomy" id="1773"/>
    <lineage>
        <taxon>Bacteria</taxon>
        <taxon>Bacillati</taxon>
        <taxon>Actinomycetota</taxon>
        <taxon>Actinomycetes</taxon>
        <taxon>Mycobacteriales</taxon>
        <taxon>Mycobacteriaceae</taxon>
        <taxon>Mycobacterium</taxon>
        <taxon>Mycobacterium tuberculosis complex</taxon>
    </lineage>
</organism>
<evidence type="ECO:0000313" key="4">
    <source>
        <dbReference type="Proteomes" id="UP000038802"/>
    </source>
</evidence>
<feature type="region of interest" description="Disordered" evidence="1">
    <location>
        <begin position="1"/>
        <end position="169"/>
    </location>
</feature>
<feature type="compositionally biased region" description="Basic and acidic residues" evidence="1">
    <location>
        <begin position="144"/>
        <end position="154"/>
    </location>
</feature>
<accession>A0A0U0R7N9</accession>
<evidence type="ECO:0000313" key="3">
    <source>
        <dbReference type="EMBL" id="COW23041.1"/>
    </source>
</evidence>
<sequence length="169" mass="19229">MSHQPADMMTPTIRRRERPKQSGDRHRHAHDRLEPAAVCRENREQRQVGRHREVFEHQHRQHSRRFPVAEPTQVLQQPRDHTRGGNVGDPGQTEDGNTVQPQKPARHRTGRGVEDDIDTRRRQVVAQTAGELGRRKLQTQGQKQQHDTDGRTGSDELTGGGHPQDAAIA</sequence>
<feature type="compositionally biased region" description="Basic and acidic residues" evidence="1">
    <location>
        <begin position="40"/>
        <end position="58"/>
    </location>
</feature>
<name>A0A0U0R7N9_MYCTX</name>
<dbReference type="Proteomes" id="UP000038802">
    <property type="component" value="Unassembled WGS sequence"/>
</dbReference>
<feature type="compositionally biased region" description="Basic and acidic residues" evidence="1">
    <location>
        <begin position="111"/>
        <end position="121"/>
    </location>
</feature>
<dbReference type="Proteomes" id="UP000044938">
    <property type="component" value="Unassembled WGS sequence"/>
</dbReference>
<reference evidence="3" key="2">
    <citation type="submission" date="2015-03" db="EMBL/GenBank/DDBJ databases">
        <authorList>
            <person name="Murphy D."/>
        </authorList>
    </citation>
    <scope>NUCLEOTIDE SEQUENCE [LARGE SCALE GENOMIC DNA]</scope>
    <source>
        <strain evidence="3">K00500041</strain>
    </source>
</reference>
<reference evidence="4 5" key="1">
    <citation type="submission" date="2015-03" db="EMBL/GenBank/DDBJ databases">
        <authorList>
            <consortium name="Pathogen Informatics"/>
        </authorList>
    </citation>
    <scope>NUCLEOTIDE SEQUENCE [LARGE SCALE GENOMIC DNA]</scope>
    <source>
        <strain evidence="4">K00500041</strain>
        <strain evidence="2 5">M09401471</strain>
    </source>
</reference>